<evidence type="ECO:0000313" key="1">
    <source>
        <dbReference type="EMBL" id="GAA1986142.1"/>
    </source>
</evidence>
<proteinExistence type="predicted"/>
<gene>
    <name evidence="1" type="ORF">GCM10009799_09520</name>
</gene>
<evidence type="ECO:0000313" key="2">
    <source>
        <dbReference type="Proteomes" id="UP001501585"/>
    </source>
</evidence>
<dbReference type="Proteomes" id="UP001501585">
    <property type="component" value="Unassembled WGS sequence"/>
</dbReference>
<dbReference type="EMBL" id="BAAAPC010000003">
    <property type="protein sequence ID" value="GAA1986142.1"/>
    <property type="molecule type" value="Genomic_DNA"/>
</dbReference>
<accession>A0ABN2SGF7</accession>
<keyword evidence="2" id="KW-1185">Reference proteome</keyword>
<comment type="caution">
    <text evidence="1">The sequence shown here is derived from an EMBL/GenBank/DDBJ whole genome shotgun (WGS) entry which is preliminary data.</text>
</comment>
<name>A0ABN2SGF7_9ACTN</name>
<organism evidence="1 2">
    <name type="scientific">Nocardiopsis rhodophaea</name>
    <dbReference type="NCBI Taxonomy" id="280238"/>
    <lineage>
        <taxon>Bacteria</taxon>
        <taxon>Bacillati</taxon>
        <taxon>Actinomycetota</taxon>
        <taxon>Actinomycetes</taxon>
        <taxon>Streptosporangiales</taxon>
        <taxon>Nocardiopsidaceae</taxon>
        <taxon>Nocardiopsis</taxon>
    </lineage>
</organism>
<reference evidence="1 2" key="1">
    <citation type="journal article" date="2019" name="Int. J. Syst. Evol. Microbiol.">
        <title>The Global Catalogue of Microorganisms (GCM) 10K type strain sequencing project: providing services to taxonomists for standard genome sequencing and annotation.</title>
        <authorList>
            <consortium name="The Broad Institute Genomics Platform"/>
            <consortium name="The Broad Institute Genome Sequencing Center for Infectious Disease"/>
            <person name="Wu L."/>
            <person name="Ma J."/>
        </authorList>
    </citation>
    <scope>NUCLEOTIDE SEQUENCE [LARGE SCALE GENOMIC DNA]</scope>
    <source>
        <strain evidence="1 2">JCM 15313</strain>
    </source>
</reference>
<protein>
    <submittedName>
        <fullName evidence="1">Uncharacterized protein</fullName>
    </submittedName>
</protein>
<sequence>MYRHVPPATEQPNALVPAHAGTRAFVFSGPIGSHVTGITVEPQSGLIGNESVEMEIENALVFLAE</sequence>